<evidence type="ECO:0000256" key="2">
    <source>
        <dbReference type="SAM" id="Phobius"/>
    </source>
</evidence>
<accession>A0A4R2I9D7</accession>
<name>A0A4R2I9D7_9ACTN</name>
<feature type="transmembrane region" description="Helical" evidence="2">
    <location>
        <begin position="66"/>
        <end position="89"/>
    </location>
</feature>
<feature type="transmembrane region" description="Helical" evidence="2">
    <location>
        <begin position="248"/>
        <end position="275"/>
    </location>
</feature>
<keyword evidence="2" id="KW-0812">Transmembrane</keyword>
<feature type="transmembrane region" description="Helical" evidence="2">
    <location>
        <begin position="184"/>
        <end position="203"/>
    </location>
</feature>
<comment type="caution">
    <text evidence="3">The sequence shown here is derived from an EMBL/GenBank/DDBJ whole genome shotgun (WGS) entry which is preliminary data.</text>
</comment>
<keyword evidence="2" id="KW-0472">Membrane</keyword>
<dbReference type="EMBL" id="SLWR01000016">
    <property type="protein sequence ID" value="TCO41024.1"/>
    <property type="molecule type" value="Genomic_DNA"/>
</dbReference>
<feature type="transmembrane region" description="Helical" evidence="2">
    <location>
        <begin position="215"/>
        <end position="236"/>
    </location>
</feature>
<dbReference type="AlphaFoldDB" id="A0A4R2I9D7"/>
<feature type="transmembrane region" description="Helical" evidence="2">
    <location>
        <begin position="101"/>
        <end position="125"/>
    </location>
</feature>
<evidence type="ECO:0008006" key="5">
    <source>
        <dbReference type="Google" id="ProtNLM"/>
    </source>
</evidence>
<reference evidence="3 4" key="1">
    <citation type="journal article" date="2015" name="Stand. Genomic Sci.">
        <title>Genomic Encyclopedia of Bacterial and Archaeal Type Strains, Phase III: the genomes of soil and plant-associated and newly described type strains.</title>
        <authorList>
            <person name="Whitman W.B."/>
            <person name="Woyke T."/>
            <person name="Klenk H.P."/>
            <person name="Zhou Y."/>
            <person name="Lilburn T.G."/>
            <person name="Beck B.J."/>
            <person name="De Vos P."/>
            <person name="Vandamme P."/>
            <person name="Eisen J.A."/>
            <person name="Garrity G."/>
            <person name="Hugenholtz P."/>
            <person name="Kyrpides N.C."/>
        </authorList>
    </citation>
    <scope>NUCLEOTIDE SEQUENCE [LARGE SCALE GENOMIC DNA]</scope>
    <source>
        <strain evidence="3 4">VKM Ac-2541</strain>
    </source>
</reference>
<organism evidence="3 4">
    <name type="scientific">Kribbella antiqua</name>
    <dbReference type="NCBI Taxonomy" id="2512217"/>
    <lineage>
        <taxon>Bacteria</taxon>
        <taxon>Bacillati</taxon>
        <taxon>Actinomycetota</taxon>
        <taxon>Actinomycetes</taxon>
        <taxon>Propionibacteriales</taxon>
        <taxon>Kribbellaceae</taxon>
        <taxon>Kribbella</taxon>
    </lineage>
</organism>
<feature type="compositionally biased region" description="Basic and acidic residues" evidence="1">
    <location>
        <begin position="389"/>
        <end position="398"/>
    </location>
</feature>
<sequence>MDWPACLLNPTSCAVSFGTDFATDSAWNSFLRWMASGLTDVTSYVFQAFSLSTAPRFDQQWWTDNLALMTAVSLPLLVAAFVLQCMSAVVRREPRRLGHALLGALLGTAGVPLAVAVVAGCGQAVDEISLAILGNQGTYDGLKRMVDISTLLTAGTLGGFLLTAVIYGLIASISLYFVMLIREVAIVAFVVFAPIAMASWTWSATRHWLRRWVEVVGALLFSKIAMAVVFAVGISATGNAGRTAEPSIGTFLTGILLVSMAAFAPIATFSFLHWAGDHGATAAHSLQLATAGPTAVKERFDQAQQWGAHHFGGSGGNDPDPVVGSRDSDGDENVVDSVSNGFSGGGPSDSTSGAADSSVAGGAGSTAIAVATSQVSGDGSGGPRSDNSGNRDSRGGDD</sequence>
<keyword evidence="4" id="KW-1185">Reference proteome</keyword>
<feature type="transmembrane region" description="Helical" evidence="2">
    <location>
        <begin position="151"/>
        <end position="177"/>
    </location>
</feature>
<evidence type="ECO:0000313" key="4">
    <source>
        <dbReference type="Proteomes" id="UP000295573"/>
    </source>
</evidence>
<proteinExistence type="predicted"/>
<keyword evidence="2" id="KW-1133">Transmembrane helix</keyword>
<evidence type="ECO:0000256" key="1">
    <source>
        <dbReference type="SAM" id="MobiDB-lite"/>
    </source>
</evidence>
<protein>
    <recommendedName>
        <fullName evidence="5">TrbL/VirB6 plasmid conjugal transfer protein</fullName>
    </recommendedName>
</protein>
<feature type="region of interest" description="Disordered" evidence="1">
    <location>
        <begin position="307"/>
        <end position="398"/>
    </location>
</feature>
<evidence type="ECO:0000313" key="3">
    <source>
        <dbReference type="EMBL" id="TCO41024.1"/>
    </source>
</evidence>
<gene>
    <name evidence="3" type="ORF">EV646_116115</name>
</gene>
<feature type="compositionally biased region" description="Low complexity" evidence="1">
    <location>
        <begin position="348"/>
        <end position="373"/>
    </location>
</feature>
<dbReference type="Proteomes" id="UP000295573">
    <property type="component" value="Unassembled WGS sequence"/>
</dbReference>